<sequence length="166" mass="17374">MNTGSEPRPRRAEWGDAVSLPLGGARLLVRPAWRGGALARLALRLAPGGPPPRSPRDRDLARRLAAWLAGDPDAFGGLPLDPGGTPFQHRVWTAARAIPRGRTRTYGALAGELGTAPRAVGRALAANPLPLVVPCHRVVGAGGALTGFSAGLRLKRLLLDLEQEAA</sequence>
<comment type="caution">
    <text evidence="10">The sequence shown here is derived from an EMBL/GenBank/DDBJ whole genome shotgun (WGS) entry which is preliminary data.</text>
</comment>
<dbReference type="SUPFAM" id="SSF46767">
    <property type="entry name" value="Methylated DNA-protein cysteine methyltransferase, C-terminal domain"/>
    <property type="match status" value="1"/>
</dbReference>
<evidence type="ECO:0000256" key="7">
    <source>
        <dbReference type="ARBA" id="ARBA00023204"/>
    </source>
</evidence>
<dbReference type="Gene3D" id="1.10.10.10">
    <property type="entry name" value="Winged helix-like DNA-binding domain superfamily/Winged helix DNA-binding domain"/>
    <property type="match status" value="1"/>
</dbReference>
<dbReference type="EMBL" id="JAAGRR010000041">
    <property type="protein sequence ID" value="NDY42211.1"/>
    <property type="molecule type" value="Genomic_DNA"/>
</dbReference>
<evidence type="ECO:0000256" key="1">
    <source>
        <dbReference type="ARBA" id="ARBA00001286"/>
    </source>
</evidence>
<dbReference type="EC" id="2.1.1.63" evidence="3"/>
<keyword evidence="5 10" id="KW-0808">Transferase</keyword>
<dbReference type="InterPro" id="IPR014048">
    <property type="entry name" value="MethylDNA_cys_MeTrfase_DNA-bd"/>
</dbReference>
<dbReference type="GO" id="GO:0003908">
    <property type="term" value="F:methylated-DNA-[protein]-cysteine S-methyltransferase activity"/>
    <property type="evidence" value="ECO:0007669"/>
    <property type="project" value="UniProtKB-EC"/>
</dbReference>
<dbReference type="Proteomes" id="UP000469346">
    <property type="component" value="Unassembled WGS sequence"/>
</dbReference>
<dbReference type="FunFam" id="1.10.10.10:FF:000214">
    <property type="entry name" value="Methylated-DNA--protein-cysteine methyltransferase"/>
    <property type="match status" value="1"/>
</dbReference>
<evidence type="ECO:0000259" key="9">
    <source>
        <dbReference type="Pfam" id="PF01035"/>
    </source>
</evidence>
<dbReference type="AlphaFoldDB" id="A0A6N9TLQ4"/>
<name>A0A6N9TLQ4_DISTH</name>
<comment type="catalytic activity">
    <reaction evidence="8">
        <text>a 6-O-methyl-2'-deoxyguanosine in DNA + L-cysteinyl-[protein] = S-methyl-L-cysteinyl-[protein] + a 2'-deoxyguanosine in DNA</text>
        <dbReference type="Rhea" id="RHEA:24000"/>
        <dbReference type="Rhea" id="RHEA-COMP:10131"/>
        <dbReference type="Rhea" id="RHEA-COMP:10132"/>
        <dbReference type="Rhea" id="RHEA-COMP:11367"/>
        <dbReference type="Rhea" id="RHEA-COMP:11368"/>
        <dbReference type="ChEBI" id="CHEBI:29950"/>
        <dbReference type="ChEBI" id="CHEBI:82612"/>
        <dbReference type="ChEBI" id="CHEBI:85445"/>
        <dbReference type="ChEBI" id="CHEBI:85448"/>
        <dbReference type="EC" id="2.1.1.63"/>
    </reaction>
</comment>
<dbReference type="InterPro" id="IPR036217">
    <property type="entry name" value="MethylDNA_cys_MeTrfase_DNAb"/>
</dbReference>
<organism evidence="10 11">
    <name type="scientific">Dissulfurirhabdus thermomarina</name>
    <dbReference type="NCBI Taxonomy" id="1765737"/>
    <lineage>
        <taxon>Bacteria</taxon>
        <taxon>Deltaproteobacteria</taxon>
        <taxon>Dissulfurirhabdaceae</taxon>
        <taxon>Dissulfurirhabdus</taxon>
    </lineage>
</organism>
<dbReference type="Pfam" id="PF01035">
    <property type="entry name" value="DNA_binding_1"/>
    <property type="match status" value="1"/>
</dbReference>
<keyword evidence="11" id="KW-1185">Reference proteome</keyword>
<evidence type="ECO:0000256" key="2">
    <source>
        <dbReference type="ARBA" id="ARBA00008711"/>
    </source>
</evidence>
<evidence type="ECO:0000256" key="5">
    <source>
        <dbReference type="ARBA" id="ARBA00022679"/>
    </source>
</evidence>
<feature type="domain" description="Methylated-DNA-[protein]-cysteine S-methyltransferase DNA binding" evidence="9">
    <location>
        <begin position="86"/>
        <end position="163"/>
    </location>
</feature>
<keyword evidence="4 10" id="KW-0489">Methyltransferase</keyword>
<accession>A0A6N9TLQ4</accession>
<dbReference type="InterPro" id="IPR036388">
    <property type="entry name" value="WH-like_DNA-bd_sf"/>
</dbReference>
<protein>
    <recommendedName>
        <fullName evidence="3">methylated-DNA--[protein]-cysteine S-methyltransferase</fullName>
        <ecNumber evidence="3">2.1.1.63</ecNumber>
    </recommendedName>
</protein>
<dbReference type="GO" id="GO:0032259">
    <property type="term" value="P:methylation"/>
    <property type="evidence" value="ECO:0007669"/>
    <property type="project" value="UniProtKB-KW"/>
</dbReference>
<evidence type="ECO:0000256" key="8">
    <source>
        <dbReference type="ARBA" id="ARBA00049348"/>
    </source>
</evidence>
<reference evidence="10 11" key="1">
    <citation type="submission" date="2020-02" db="EMBL/GenBank/DDBJ databases">
        <title>Comparative genomics of sulfur disproportionating microorganisms.</title>
        <authorList>
            <person name="Ward L.M."/>
            <person name="Bertran E."/>
            <person name="Johnston D.T."/>
        </authorList>
    </citation>
    <scope>NUCLEOTIDE SEQUENCE [LARGE SCALE GENOMIC DNA]</scope>
    <source>
        <strain evidence="10 11">DSM 100025</strain>
    </source>
</reference>
<dbReference type="PROSITE" id="PS00374">
    <property type="entry name" value="MGMT"/>
    <property type="match status" value="1"/>
</dbReference>
<dbReference type="PANTHER" id="PTHR10815:SF5">
    <property type="entry name" value="METHYLATED-DNA--PROTEIN-CYSTEINE METHYLTRANSFERASE"/>
    <property type="match status" value="1"/>
</dbReference>
<dbReference type="CDD" id="cd06445">
    <property type="entry name" value="ATase"/>
    <property type="match status" value="1"/>
</dbReference>
<evidence type="ECO:0000256" key="6">
    <source>
        <dbReference type="ARBA" id="ARBA00022763"/>
    </source>
</evidence>
<evidence type="ECO:0000256" key="3">
    <source>
        <dbReference type="ARBA" id="ARBA00011918"/>
    </source>
</evidence>
<evidence type="ECO:0000256" key="4">
    <source>
        <dbReference type="ARBA" id="ARBA00022603"/>
    </source>
</evidence>
<dbReference type="GO" id="GO:0006281">
    <property type="term" value="P:DNA repair"/>
    <property type="evidence" value="ECO:0007669"/>
    <property type="project" value="UniProtKB-KW"/>
</dbReference>
<proteinExistence type="inferred from homology"/>
<keyword evidence="6" id="KW-0227">DNA damage</keyword>
<comment type="catalytic activity">
    <reaction evidence="1">
        <text>a 4-O-methyl-thymidine in DNA + L-cysteinyl-[protein] = a thymidine in DNA + S-methyl-L-cysteinyl-[protein]</text>
        <dbReference type="Rhea" id="RHEA:53428"/>
        <dbReference type="Rhea" id="RHEA-COMP:10131"/>
        <dbReference type="Rhea" id="RHEA-COMP:10132"/>
        <dbReference type="Rhea" id="RHEA-COMP:13555"/>
        <dbReference type="Rhea" id="RHEA-COMP:13556"/>
        <dbReference type="ChEBI" id="CHEBI:29950"/>
        <dbReference type="ChEBI" id="CHEBI:82612"/>
        <dbReference type="ChEBI" id="CHEBI:137386"/>
        <dbReference type="ChEBI" id="CHEBI:137387"/>
        <dbReference type="EC" id="2.1.1.63"/>
    </reaction>
</comment>
<dbReference type="PANTHER" id="PTHR10815">
    <property type="entry name" value="METHYLATED-DNA--PROTEIN-CYSTEINE METHYLTRANSFERASE"/>
    <property type="match status" value="1"/>
</dbReference>
<dbReference type="NCBIfam" id="TIGR00589">
    <property type="entry name" value="ogt"/>
    <property type="match status" value="1"/>
</dbReference>
<dbReference type="RefSeq" id="WP_163298355.1">
    <property type="nucleotide sequence ID" value="NZ_JAAGRR010000041.1"/>
</dbReference>
<keyword evidence="7" id="KW-0234">DNA repair</keyword>
<dbReference type="InterPro" id="IPR001497">
    <property type="entry name" value="MethylDNA_cys_MeTrfase_AS"/>
</dbReference>
<evidence type="ECO:0000313" key="10">
    <source>
        <dbReference type="EMBL" id="NDY42211.1"/>
    </source>
</evidence>
<comment type="similarity">
    <text evidence="2">Belongs to the MGMT family.</text>
</comment>
<gene>
    <name evidence="10" type="ORF">G3N55_05045</name>
</gene>
<evidence type="ECO:0000313" key="11">
    <source>
        <dbReference type="Proteomes" id="UP000469346"/>
    </source>
</evidence>